<dbReference type="Proteomes" id="UP001626550">
    <property type="component" value="Unassembled WGS sequence"/>
</dbReference>
<organism evidence="2 3">
    <name type="scientific">Cichlidogyrus casuarinus</name>
    <dbReference type="NCBI Taxonomy" id="1844966"/>
    <lineage>
        <taxon>Eukaryota</taxon>
        <taxon>Metazoa</taxon>
        <taxon>Spiralia</taxon>
        <taxon>Lophotrochozoa</taxon>
        <taxon>Platyhelminthes</taxon>
        <taxon>Monogenea</taxon>
        <taxon>Monopisthocotylea</taxon>
        <taxon>Dactylogyridea</taxon>
        <taxon>Ancyrocephalidae</taxon>
        <taxon>Cichlidogyrus</taxon>
    </lineage>
</organism>
<accession>A0ABD2Q2N7</accession>
<feature type="compositionally biased region" description="Polar residues" evidence="1">
    <location>
        <begin position="46"/>
        <end position="68"/>
    </location>
</feature>
<proteinExistence type="predicted"/>
<comment type="caution">
    <text evidence="2">The sequence shown here is derived from an EMBL/GenBank/DDBJ whole genome shotgun (WGS) entry which is preliminary data.</text>
</comment>
<sequence>MNSSELMPLPQRTGTIISPLRPESDSDFIRYRPSSRVSDLRKKFEQPSNGVRSPITQRNPPSPASSLVDTDKQHPHQVLIIDTKPSTPLGLREHTIPSPRAM</sequence>
<gene>
    <name evidence="2" type="ORF">Ciccas_007514</name>
</gene>
<keyword evidence="3" id="KW-1185">Reference proteome</keyword>
<name>A0ABD2Q2N7_9PLAT</name>
<feature type="region of interest" description="Disordered" evidence="1">
    <location>
        <begin position="1"/>
        <end position="102"/>
    </location>
</feature>
<dbReference type="AlphaFoldDB" id="A0ABD2Q2N7"/>
<evidence type="ECO:0000256" key="1">
    <source>
        <dbReference type="SAM" id="MobiDB-lite"/>
    </source>
</evidence>
<evidence type="ECO:0000313" key="2">
    <source>
        <dbReference type="EMBL" id="KAL3313880.1"/>
    </source>
</evidence>
<reference evidence="2 3" key="1">
    <citation type="submission" date="2024-11" db="EMBL/GenBank/DDBJ databases">
        <title>Adaptive evolution of stress response genes in parasites aligns with host niche diversity.</title>
        <authorList>
            <person name="Hahn C."/>
            <person name="Resl P."/>
        </authorList>
    </citation>
    <scope>NUCLEOTIDE SEQUENCE [LARGE SCALE GENOMIC DNA]</scope>
    <source>
        <strain evidence="2">EGGRZ-B1_66</strain>
        <tissue evidence="2">Body</tissue>
    </source>
</reference>
<protein>
    <submittedName>
        <fullName evidence="2">Uncharacterized protein</fullName>
    </submittedName>
</protein>
<evidence type="ECO:0000313" key="3">
    <source>
        <dbReference type="Proteomes" id="UP001626550"/>
    </source>
</evidence>
<dbReference type="EMBL" id="JBJKFK010001164">
    <property type="protein sequence ID" value="KAL3313880.1"/>
    <property type="molecule type" value="Genomic_DNA"/>
</dbReference>